<proteinExistence type="predicted"/>
<evidence type="ECO:0000313" key="1">
    <source>
        <dbReference type="EMBL" id="JAD29100.1"/>
    </source>
</evidence>
<sequence length="54" mass="6192">MNINSLQSAGHIQDSHLMDEGGTISQWLPLLIYYSYHYVSASVTTLENCEFHEF</sequence>
<reference evidence="1" key="2">
    <citation type="journal article" date="2015" name="Data Brief">
        <title>Shoot transcriptome of the giant reed, Arundo donax.</title>
        <authorList>
            <person name="Barrero R.A."/>
            <person name="Guerrero F.D."/>
            <person name="Moolhuijzen P."/>
            <person name="Goolsby J.A."/>
            <person name="Tidwell J."/>
            <person name="Bellgard S.E."/>
            <person name="Bellgard M.I."/>
        </authorList>
    </citation>
    <scope>NUCLEOTIDE SEQUENCE</scope>
    <source>
        <tissue evidence="1">Shoot tissue taken approximately 20 cm above the soil surface</tissue>
    </source>
</reference>
<reference evidence="1" key="1">
    <citation type="submission" date="2014-09" db="EMBL/GenBank/DDBJ databases">
        <authorList>
            <person name="Magalhaes I.L.F."/>
            <person name="Oliveira U."/>
            <person name="Santos F.R."/>
            <person name="Vidigal T.H.D.A."/>
            <person name="Brescovit A.D."/>
            <person name="Santos A.J."/>
        </authorList>
    </citation>
    <scope>NUCLEOTIDE SEQUENCE</scope>
    <source>
        <tissue evidence="1">Shoot tissue taken approximately 20 cm above the soil surface</tissue>
    </source>
</reference>
<dbReference type="AlphaFoldDB" id="A0A0A8YXC2"/>
<protein>
    <submittedName>
        <fullName evidence="1">Uncharacterized protein</fullName>
    </submittedName>
</protein>
<organism evidence="1">
    <name type="scientific">Arundo donax</name>
    <name type="common">Giant reed</name>
    <name type="synonym">Donax arundinaceus</name>
    <dbReference type="NCBI Taxonomy" id="35708"/>
    <lineage>
        <taxon>Eukaryota</taxon>
        <taxon>Viridiplantae</taxon>
        <taxon>Streptophyta</taxon>
        <taxon>Embryophyta</taxon>
        <taxon>Tracheophyta</taxon>
        <taxon>Spermatophyta</taxon>
        <taxon>Magnoliopsida</taxon>
        <taxon>Liliopsida</taxon>
        <taxon>Poales</taxon>
        <taxon>Poaceae</taxon>
        <taxon>PACMAD clade</taxon>
        <taxon>Arundinoideae</taxon>
        <taxon>Arundineae</taxon>
        <taxon>Arundo</taxon>
    </lineage>
</organism>
<name>A0A0A8YXC2_ARUDO</name>
<dbReference type="EMBL" id="GBRH01268795">
    <property type="protein sequence ID" value="JAD29100.1"/>
    <property type="molecule type" value="Transcribed_RNA"/>
</dbReference>
<accession>A0A0A8YXC2</accession>